<gene>
    <name evidence="2" type="ORF">QYT958_LOCUS44886</name>
</gene>
<organism evidence="2 3">
    <name type="scientific">Rotaria socialis</name>
    <dbReference type="NCBI Taxonomy" id="392032"/>
    <lineage>
        <taxon>Eukaryota</taxon>
        <taxon>Metazoa</taxon>
        <taxon>Spiralia</taxon>
        <taxon>Gnathifera</taxon>
        <taxon>Rotifera</taxon>
        <taxon>Eurotatoria</taxon>
        <taxon>Bdelloidea</taxon>
        <taxon>Philodinida</taxon>
        <taxon>Philodinidae</taxon>
        <taxon>Rotaria</taxon>
    </lineage>
</organism>
<proteinExistence type="predicted"/>
<protein>
    <submittedName>
        <fullName evidence="2">Uncharacterized protein</fullName>
    </submittedName>
</protein>
<dbReference type="Proteomes" id="UP000663848">
    <property type="component" value="Unassembled WGS sequence"/>
</dbReference>
<evidence type="ECO:0000313" key="2">
    <source>
        <dbReference type="EMBL" id="CAF5101857.1"/>
    </source>
</evidence>
<name>A0A822EJB6_9BILA</name>
<reference evidence="2" key="1">
    <citation type="submission" date="2021-02" db="EMBL/GenBank/DDBJ databases">
        <authorList>
            <person name="Nowell W R."/>
        </authorList>
    </citation>
    <scope>NUCLEOTIDE SEQUENCE</scope>
</reference>
<evidence type="ECO:0000313" key="3">
    <source>
        <dbReference type="Proteomes" id="UP000663848"/>
    </source>
</evidence>
<feature type="compositionally biased region" description="Polar residues" evidence="1">
    <location>
        <begin position="47"/>
        <end position="56"/>
    </location>
</feature>
<accession>A0A822EJB6</accession>
<sequence length="56" mass="6659">WSLRKFFGFESKPETPPQSNYYATEDDDYYEPSKRRGPQQPILMRTGRTQENTSLN</sequence>
<dbReference type="EMBL" id="CAJOBR010071757">
    <property type="protein sequence ID" value="CAF5101857.1"/>
    <property type="molecule type" value="Genomic_DNA"/>
</dbReference>
<feature type="non-terminal residue" evidence="2">
    <location>
        <position position="56"/>
    </location>
</feature>
<dbReference type="AlphaFoldDB" id="A0A822EJB6"/>
<comment type="caution">
    <text evidence="2">The sequence shown here is derived from an EMBL/GenBank/DDBJ whole genome shotgun (WGS) entry which is preliminary data.</text>
</comment>
<evidence type="ECO:0000256" key="1">
    <source>
        <dbReference type="SAM" id="MobiDB-lite"/>
    </source>
</evidence>
<feature type="region of interest" description="Disordered" evidence="1">
    <location>
        <begin position="1"/>
        <end position="56"/>
    </location>
</feature>
<feature type="non-terminal residue" evidence="2">
    <location>
        <position position="1"/>
    </location>
</feature>